<evidence type="ECO:0000256" key="3">
    <source>
        <dbReference type="ARBA" id="ARBA00022705"/>
    </source>
</evidence>
<keyword evidence="2" id="KW-0436">Ligase</keyword>
<evidence type="ECO:0000313" key="9">
    <source>
        <dbReference type="EMBL" id="SCV70186.1"/>
    </source>
</evidence>
<evidence type="ECO:0000256" key="2">
    <source>
        <dbReference type="ARBA" id="ARBA00022598"/>
    </source>
</evidence>
<evidence type="ECO:0000256" key="7">
    <source>
        <dbReference type="SAM" id="MobiDB-lite"/>
    </source>
</evidence>
<dbReference type="InterPro" id="IPR012310">
    <property type="entry name" value="DNA_ligase_ATP-dep_cent"/>
</dbReference>
<dbReference type="GO" id="GO:0008270">
    <property type="term" value="F:zinc ion binding"/>
    <property type="evidence" value="ECO:0007669"/>
    <property type="project" value="UniProtKB-KW"/>
</dbReference>
<dbReference type="CDD" id="cd07896">
    <property type="entry name" value="Adenylation_kDNA_ligase_like"/>
    <property type="match status" value="1"/>
</dbReference>
<dbReference type="GO" id="GO:0003910">
    <property type="term" value="F:DNA ligase (ATP) activity"/>
    <property type="evidence" value="ECO:0007669"/>
    <property type="project" value="InterPro"/>
</dbReference>
<dbReference type="PANTHER" id="PTHR47810">
    <property type="entry name" value="DNA LIGASE"/>
    <property type="match status" value="1"/>
</dbReference>
<dbReference type="InterPro" id="IPR029319">
    <property type="entry name" value="DNA_ligase_OB"/>
</dbReference>
<evidence type="ECO:0000256" key="4">
    <source>
        <dbReference type="ARBA" id="ARBA00022763"/>
    </source>
</evidence>
<dbReference type="STRING" id="269621.A0A238FGL2"/>
<dbReference type="PROSITE" id="PS00333">
    <property type="entry name" value="DNA_LIGASE_A2"/>
    <property type="match status" value="1"/>
</dbReference>
<keyword evidence="10" id="KW-1185">Reference proteome</keyword>
<dbReference type="NCBIfam" id="NF006592">
    <property type="entry name" value="PRK09125.1"/>
    <property type="match status" value="1"/>
</dbReference>
<gene>
    <name evidence="9" type="ORF">BQ2448_1580</name>
</gene>
<feature type="compositionally biased region" description="Low complexity" evidence="7">
    <location>
        <begin position="228"/>
        <end position="255"/>
    </location>
</feature>
<dbReference type="InterPro" id="IPR012340">
    <property type="entry name" value="NA-bd_OB-fold"/>
</dbReference>
<protein>
    <submittedName>
        <fullName evidence="9">BQ2448_1580 protein</fullName>
    </submittedName>
</protein>
<dbReference type="GO" id="GO:0006310">
    <property type="term" value="P:DNA recombination"/>
    <property type="evidence" value="ECO:0007669"/>
    <property type="project" value="InterPro"/>
</dbReference>
<keyword evidence="4" id="KW-0227">DNA damage</keyword>
<dbReference type="InterPro" id="IPR007527">
    <property type="entry name" value="Znf_SWIM"/>
</dbReference>
<dbReference type="AlphaFoldDB" id="A0A238FGL2"/>
<dbReference type="SUPFAM" id="SSF56091">
    <property type="entry name" value="DNA ligase/mRNA capping enzyme, catalytic domain"/>
    <property type="match status" value="1"/>
</dbReference>
<keyword evidence="6" id="KW-0862">Zinc</keyword>
<dbReference type="Gene3D" id="2.40.50.140">
    <property type="entry name" value="Nucleic acid-binding proteins"/>
    <property type="match status" value="1"/>
</dbReference>
<dbReference type="GO" id="GO:0006281">
    <property type="term" value="P:DNA repair"/>
    <property type="evidence" value="ECO:0007669"/>
    <property type="project" value="UniProtKB-KW"/>
</dbReference>
<organism evidence="9 10">
    <name type="scientific">Microbotryum intermedium</name>
    <dbReference type="NCBI Taxonomy" id="269621"/>
    <lineage>
        <taxon>Eukaryota</taxon>
        <taxon>Fungi</taxon>
        <taxon>Dikarya</taxon>
        <taxon>Basidiomycota</taxon>
        <taxon>Pucciniomycotina</taxon>
        <taxon>Microbotryomycetes</taxon>
        <taxon>Microbotryales</taxon>
        <taxon>Microbotryaceae</taxon>
        <taxon>Microbotryum</taxon>
    </lineage>
</organism>
<dbReference type="Pfam" id="PF14743">
    <property type="entry name" value="DNA_ligase_OB_2"/>
    <property type="match status" value="1"/>
</dbReference>
<dbReference type="OrthoDB" id="411785at2759"/>
<dbReference type="Gene3D" id="3.30.1490.70">
    <property type="match status" value="1"/>
</dbReference>
<keyword evidence="6" id="KW-0863">Zinc-finger</keyword>
<keyword evidence="5" id="KW-0234">DNA repair</keyword>
<dbReference type="CDD" id="cd08041">
    <property type="entry name" value="OBF_kDNA_ligase_like"/>
    <property type="match status" value="1"/>
</dbReference>
<dbReference type="EMBL" id="FMSP01000005">
    <property type="protein sequence ID" value="SCV70186.1"/>
    <property type="molecule type" value="Genomic_DNA"/>
</dbReference>
<reference evidence="10" key="1">
    <citation type="submission" date="2016-09" db="EMBL/GenBank/DDBJ databases">
        <authorList>
            <person name="Jeantristanb JTB J.-T."/>
            <person name="Ricardo R."/>
        </authorList>
    </citation>
    <scope>NUCLEOTIDE SEQUENCE [LARGE SCALE GENOMIC DNA]</scope>
</reference>
<sequence>MSTVLPEYEVVFKLHQYAWTMAMRRAVHIGRSSTYRSGPSQRGAAANLRWLDGFFVVKSLWRIVRERSSRSALDVAAVVPGRRVELDAPVRSFGVGVFGGSRAGLGVAPGQVRSPRLASLRALFVTLNRITMPSLLPDWHVGETRYTQSKTKESSAYTLTHPSEEIYVCSCPAWKFSPGQRDTKTCKHLREVLGSEFETQRTGVAETPAQAKKRKAEAAKLAQFNAAEATASSSSAPSVPATQDTASSASQAGADPDGEPPKKVRKIRANSTTATTTKSKAKAKTAAPPVDVYKALETGRSEPGPRPLLLAHKFDGDKIDPKGYWMSEKLDGVRAYWDGHGAMWSRNGKQFIGVTRSFLDKLPREVSLDGEFWLGRDRFDEISGLVRRIEPDEEVWKAIKFMIFDIPSLSHLKFKDRHRALASFASPEGPIAVVAQKECMSINHLYDELERVQAGAGEGLMLRAPGSKYEGRRHKSLLKVKSFYDAEARVIGHEFGTGKYIGVTGSLICEMESGRRFSVGSGLSDAQRSDPPPIGSIITYRFQNLTTSFIPRFPTYQGIRADMDEPKDAFDPEMVVPEEPQIVVPKVKESGRGGVGASGSGEIKPEE</sequence>
<dbReference type="GO" id="GO:0006260">
    <property type="term" value="P:DNA replication"/>
    <property type="evidence" value="ECO:0007669"/>
    <property type="project" value="UniProtKB-KW"/>
</dbReference>
<dbReference type="InterPro" id="IPR016059">
    <property type="entry name" value="DNA_ligase_ATP-dep_CS"/>
</dbReference>
<dbReference type="PROSITE" id="PS50966">
    <property type="entry name" value="ZF_SWIM"/>
    <property type="match status" value="1"/>
</dbReference>
<feature type="domain" description="SWIM-type" evidence="8">
    <location>
        <begin position="157"/>
        <end position="197"/>
    </location>
</feature>
<accession>A0A238FGL2</accession>
<dbReference type="GO" id="GO:0005524">
    <property type="term" value="F:ATP binding"/>
    <property type="evidence" value="ECO:0007669"/>
    <property type="project" value="InterPro"/>
</dbReference>
<evidence type="ECO:0000256" key="1">
    <source>
        <dbReference type="ARBA" id="ARBA00001968"/>
    </source>
</evidence>
<evidence type="ECO:0000313" key="10">
    <source>
        <dbReference type="Proteomes" id="UP000198372"/>
    </source>
</evidence>
<dbReference type="SUPFAM" id="SSF50249">
    <property type="entry name" value="Nucleic acid-binding proteins"/>
    <property type="match status" value="1"/>
</dbReference>
<evidence type="ECO:0000256" key="5">
    <source>
        <dbReference type="ARBA" id="ARBA00023204"/>
    </source>
</evidence>
<proteinExistence type="predicted"/>
<dbReference type="InterPro" id="IPR050326">
    <property type="entry name" value="NAD_dep_DNA_ligaseB"/>
</dbReference>
<evidence type="ECO:0000256" key="6">
    <source>
        <dbReference type="PROSITE-ProRule" id="PRU00325"/>
    </source>
</evidence>
<feature type="region of interest" description="Disordered" evidence="7">
    <location>
        <begin position="585"/>
        <end position="607"/>
    </location>
</feature>
<feature type="region of interest" description="Disordered" evidence="7">
    <location>
        <begin position="228"/>
        <end position="285"/>
    </location>
</feature>
<name>A0A238FGL2_9BASI</name>
<comment type="cofactor">
    <cofactor evidence="1">
        <name>a divalent metal cation</name>
        <dbReference type="ChEBI" id="CHEBI:60240"/>
    </cofactor>
</comment>
<dbReference type="Gene3D" id="3.30.470.30">
    <property type="entry name" value="DNA ligase/mRNA capping enzyme"/>
    <property type="match status" value="1"/>
</dbReference>
<keyword evidence="3" id="KW-0235">DNA replication</keyword>
<evidence type="ECO:0000259" key="8">
    <source>
        <dbReference type="PROSITE" id="PS50966"/>
    </source>
</evidence>
<dbReference type="PANTHER" id="PTHR47810:SF1">
    <property type="entry name" value="DNA LIGASE B"/>
    <property type="match status" value="1"/>
</dbReference>
<keyword evidence="6" id="KW-0479">Metal-binding</keyword>
<dbReference type="Pfam" id="PF01068">
    <property type="entry name" value="DNA_ligase_A_M"/>
    <property type="match status" value="1"/>
</dbReference>
<dbReference type="Proteomes" id="UP000198372">
    <property type="component" value="Unassembled WGS sequence"/>
</dbReference>